<dbReference type="SUPFAM" id="SSF88659">
    <property type="entry name" value="Sigma3 and sigma4 domains of RNA polymerase sigma factors"/>
    <property type="match status" value="1"/>
</dbReference>
<organism evidence="2 3">
    <name type="scientific">Sphingomonas psychrotolerans</name>
    <dbReference type="NCBI Taxonomy" id="1327635"/>
    <lineage>
        <taxon>Bacteria</taxon>
        <taxon>Pseudomonadati</taxon>
        <taxon>Pseudomonadota</taxon>
        <taxon>Alphaproteobacteria</taxon>
        <taxon>Sphingomonadales</taxon>
        <taxon>Sphingomonadaceae</taxon>
        <taxon>Sphingomonas</taxon>
    </lineage>
</organism>
<dbReference type="InterPro" id="IPR013324">
    <property type="entry name" value="RNA_pol_sigma_r3/r4-like"/>
</dbReference>
<feature type="domain" description="RNA polymerase sigma factor 70 region 4 type 2" evidence="1">
    <location>
        <begin position="1"/>
        <end position="43"/>
    </location>
</feature>
<reference evidence="2 3" key="1">
    <citation type="submission" date="2017-11" db="EMBL/GenBank/DDBJ databases">
        <title>Complete genome sequence of Sphingomonas sp. Strain Cra20, a psychrotolerant potential plant growth promoting rhizobacteria.</title>
        <authorList>
            <person name="Luo Y."/>
        </authorList>
    </citation>
    <scope>NUCLEOTIDE SEQUENCE [LARGE SCALE GENOMIC DNA]</scope>
    <source>
        <strain evidence="2 3">Cra20</strain>
    </source>
</reference>
<dbReference type="AlphaFoldDB" id="A0A2K8MKK1"/>
<dbReference type="GO" id="GO:0006352">
    <property type="term" value="P:DNA-templated transcription initiation"/>
    <property type="evidence" value="ECO:0007669"/>
    <property type="project" value="InterPro"/>
</dbReference>
<proteinExistence type="predicted"/>
<name>A0A2K8MKK1_9SPHN</name>
<evidence type="ECO:0000313" key="3">
    <source>
        <dbReference type="Proteomes" id="UP000229081"/>
    </source>
</evidence>
<dbReference type="GO" id="GO:0003677">
    <property type="term" value="F:DNA binding"/>
    <property type="evidence" value="ECO:0007669"/>
    <property type="project" value="InterPro"/>
</dbReference>
<dbReference type="GO" id="GO:0016987">
    <property type="term" value="F:sigma factor activity"/>
    <property type="evidence" value="ECO:0007669"/>
    <property type="project" value="InterPro"/>
</dbReference>
<dbReference type="EMBL" id="CP024923">
    <property type="protein sequence ID" value="ATY34375.1"/>
    <property type="molecule type" value="Genomic_DNA"/>
</dbReference>
<accession>A0A2K8MKK1</accession>
<evidence type="ECO:0000313" key="2">
    <source>
        <dbReference type="EMBL" id="ATY34375.1"/>
    </source>
</evidence>
<dbReference type="InterPro" id="IPR036388">
    <property type="entry name" value="WH-like_DNA-bd_sf"/>
</dbReference>
<dbReference type="Proteomes" id="UP000229081">
    <property type="component" value="Chromosome"/>
</dbReference>
<dbReference type="InterPro" id="IPR013249">
    <property type="entry name" value="RNA_pol_sigma70_r4_t2"/>
</dbReference>
<protein>
    <recommendedName>
        <fullName evidence="1">RNA polymerase sigma factor 70 region 4 type 2 domain-containing protein</fullName>
    </recommendedName>
</protein>
<dbReference type="OrthoDB" id="7477632at2"/>
<keyword evidence="3" id="KW-1185">Reference proteome</keyword>
<sequence>MPRLRREIFLALRLDDLSYEEIAERTGLSVKQVERHVARSMLTLLDAVDGRAPQPWWKRLFRRVVARLRR</sequence>
<evidence type="ECO:0000259" key="1">
    <source>
        <dbReference type="Pfam" id="PF08281"/>
    </source>
</evidence>
<dbReference type="Gene3D" id="1.10.10.10">
    <property type="entry name" value="Winged helix-like DNA-binding domain superfamily/Winged helix DNA-binding domain"/>
    <property type="match status" value="1"/>
</dbReference>
<dbReference type="KEGG" id="sphc:CVN68_02200"/>
<dbReference type="Pfam" id="PF08281">
    <property type="entry name" value="Sigma70_r4_2"/>
    <property type="match status" value="1"/>
</dbReference>
<gene>
    <name evidence="2" type="ORF">CVN68_02200</name>
</gene>